<evidence type="ECO:0000256" key="1">
    <source>
        <dbReference type="SAM" id="SignalP"/>
    </source>
</evidence>
<dbReference type="AlphaFoldDB" id="A0A1I3QEN5"/>
<reference evidence="3" key="1">
    <citation type="submission" date="2016-10" db="EMBL/GenBank/DDBJ databases">
        <authorList>
            <person name="Varghese N."/>
            <person name="Submissions S."/>
        </authorList>
    </citation>
    <scope>NUCLEOTIDE SEQUENCE [LARGE SCALE GENOMIC DNA]</scope>
    <source>
        <strain evidence="3">DSM 26348</strain>
    </source>
</reference>
<dbReference type="RefSeq" id="WP_092054817.1">
    <property type="nucleotide sequence ID" value="NZ_FOQD01000018.1"/>
</dbReference>
<protein>
    <submittedName>
        <fullName evidence="2">Uncharacterized protein</fullName>
    </submittedName>
</protein>
<gene>
    <name evidence="2" type="ORF">SAMN05421753_11859</name>
</gene>
<keyword evidence="1" id="KW-0732">Signal</keyword>
<feature type="chain" id="PRO_5011699028" evidence="1">
    <location>
        <begin position="31"/>
        <end position="320"/>
    </location>
</feature>
<keyword evidence="3" id="KW-1185">Reference proteome</keyword>
<dbReference type="OrthoDB" id="291981at2"/>
<proteinExistence type="predicted"/>
<evidence type="ECO:0000313" key="2">
    <source>
        <dbReference type="EMBL" id="SFJ32210.1"/>
    </source>
</evidence>
<name>A0A1I3QEN5_9PLAN</name>
<evidence type="ECO:0000313" key="3">
    <source>
        <dbReference type="Proteomes" id="UP000199518"/>
    </source>
</evidence>
<dbReference type="Proteomes" id="UP000199518">
    <property type="component" value="Unassembled WGS sequence"/>
</dbReference>
<feature type="signal peptide" evidence="1">
    <location>
        <begin position="1"/>
        <end position="30"/>
    </location>
</feature>
<dbReference type="PROSITE" id="PS51257">
    <property type="entry name" value="PROKAR_LIPOPROTEIN"/>
    <property type="match status" value="1"/>
</dbReference>
<organism evidence="2 3">
    <name type="scientific">Planctomicrobium piriforme</name>
    <dbReference type="NCBI Taxonomy" id="1576369"/>
    <lineage>
        <taxon>Bacteria</taxon>
        <taxon>Pseudomonadati</taxon>
        <taxon>Planctomycetota</taxon>
        <taxon>Planctomycetia</taxon>
        <taxon>Planctomycetales</taxon>
        <taxon>Planctomycetaceae</taxon>
        <taxon>Planctomicrobium</taxon>
    </lineage>
</organism>
<accession>A0A1I3QEN5</accession>
<sequence length="320" mass="34924">MQRYFLRGQTWSVPVAAACAWLGISAIAAAQQPVTDKSSVIPIQEIAGGSNAVAADVIQSGDSGRKQRLEAVQQLPVSRLTPESQKVVQDVLDHLSLYRRLPTVEVTSDRRTYEYFIQHPDVAVSIWRAMDISRVQLTQSGPTTYETDTKDGTVGKVEVLLRSADSCLILCHGHLQGPGMPKPIQARALMHLQPKFVSEGQITHHCDLFVCFPSQTIEAIAKLVSPVSFRIADKNFEEISLFVSLMSNAMARQPGWIEQISQKMDGVPAESPRELQAVTASVYVDAERRRLSALGQPVSIEAIMPPVQQTAAGGNGAIAR</sequence>
<dbReference type="EMBL" id="FOQD01000018">
    <property type="protein sequence ID" value="SFJ32210.1"/>
    <property type="molecule type" value="Genomic_DNA"/>
</dbReference>